<gene>
    <name evidence="2" type="ORF">C2G38_2214497</name>
</gene>
<comment type="caution">
    <text evidence="2">The sequence shown here is derived from an EMBL/GenBank/DDBJ whole genome shotgun (WGS) entry which is preliminary data.</text>
</comment>
<evidence type="ECO:0000313" key="3">
    <source>
        <dbReference type="Proteomes" id="UP000266673"/>
    </source>
</evidence>
<reference evidence="2 3" key="1">
    <citation type="submission" date="2018-06" db="EMBL/GenBank/DDBJ databases">
        <title>Comparative genomics reveals the genomic features of Rhizophagus irregularis, R. cerebriforme, R. diaphanum and Gigaspora rosea, and their symbiotic lifestyle signature.</title>
        <authorList>
            <person name="Morin E."/>
            <person name="San Clemente H."/>
            <person name="Chen E.C.H."/>
            <person name="De La Providencia I."/>
            <person name="Hainaut M."/>
            <person name="Kuo A."/>
            <person name="Kohler A."/>
            <person name="Murat C."/>
            <person name="Tang N."/>
            <person name="Roy S."/>
            <person name="Loubradou J."/>
            <person name="Henrissat B."/>
            <person name="Grigoriev I.V."/>
            <person name="Corradi N."/>
            <person name="Roux C."/>
            <person name="Martin F.M."/>
        </authorList>
    </citation>
    <scope>NUCLEOTIDE SEQUENCE [LARGE SCALE GENOMIC DNA]</scope>
    <source>
        <strain evidence="2 3">DAOM 194757</strain>
    </source>
</reference>
<feature type="compositionally biased region" description="Low complexity" evidence="1">
    <location>
        <begin position="158"/>
        <end position="168"/>
    </location>
</feature>
<dbReference type="AlphaFoldDB" id="A0A397UAZ4"/>
<organism evidence="2 3">
    <name type="scientific">Gigaspora rosea</name>
    <dbReference type="NCBI Taxonomy" id="44941"/>
    <lineage>
        <taxon>Eukaryota</taxon>
        <taxon>Fungi</taxon>
        <taxon>Fungi incertae sedis</taxon>
        <taxon>Mucoromycota</taxon>
        <taxon>Glomeromycotina</taxon>
        <taxon>Glomeromycetes</taxon>
        <taxon>Diversisporales</taxon>
        <taxon>Gigasporaceae</taxon>
        <taxon>Gigaspora</taxon>
    </lineage>
</organism>
<protein>
    <submittedName>
        <fullName evidence="2">Uncharacterized protein</fullName>
    </submittedName>
</protein>
<feature type="region of interest" description="Disordered" evidence="1">
    <location>
        <begin position="152"/>
        <end position="172"/>
    </location>
</feature>
<name>A0A397UAZ4_9GLOM</name>
<proteinExistence type="predicted"/>
<evidence type="ECO:0000313" key="2">
    <source>
        <dbReference type="EMBL" id="RIB07422.1"/>
    </source>
</evidence>
<dbReference type="EMBL" id="QKWP01001659">
    <property type="protein sequence ID" value="RIB07422.1"/>
    <property type="molecule type" value="Genomic_DNA"/>
</dbReference>
<keyword evidence="3" id="KW-1185">Reference proteome</keyword>
<dbReference type="OrthoDB" id="2493030at2759"/>
<sequence length="214" mass="24187">MNLMMWYMNGGRNKDRNVGIKEGKASDEGLEPTPSDLPIDVPCNEIDAESMLMKSGTERGVTGNSKADKKNDFNVDNAFEGWSNDMEGDELNERKCLVDKRELNNEIERNKRDSNGVRNSVDKLEYNGIKLDQAKEKRVEYIPVVFDNRSEMTGNGNGNSNKTNNYKSGHGERVRVGTTKDEKEVLEGEKIVVQHGFDDDGLCDENMKCKFYAM</sequence>
<dbReference type="Proteomes" id="UP000266673">
    <property type="component" value="Unassembled WGS sequence"/>
</dbReference>
<feature type="compositionally biased region" description="Basic and acidic residues" evidence="1">
    <location>
        <begin position="15"/>
        <end position="27"/>
    </location>
</feature>
<feature type="region of interest" description="Disordered" evidence="1">
    <location>
        <begin position="15"/>
        <end position="40"/>
    </location>
</feature>
<evidence type="ECO:0000256" key="1">
    <source>
        <dbReference type="SAM" id="MobiDB-lite"/>
    </source>
</evidence>
<accession>A0A397UAZ4</accession>